<organism evidence="5 6">
    <name type="scientific">Chitinilyticum piscinae</name>
    <dbReference type="NCBI Taxonomy" id="2866724"/>
    <lineage>
        <taxon>Bacteria</taxon>
        <taxon>Pseudomonadati</taxon>
        <taxon>Pseudomonadota</taxon>
        <taxon>Betaproteobacteria</taxon>
        <taxon>Neisseriales</taxon>
        <taxon>Chitinibacteraceae</taxon>
        <taxon>Chitinilyticum</taxon>
    </lineage>
</organism>
<keyword evidence="2" id="KW-0238">DNA-binding</keyword>
<dbReference type="Gene3D" id="1.10.10.10">
    <property type="entry name" value="Winged helix-like DNA-binding domain superfamily/Winged helix DNA-binding domain"/>
    <property type="match status" value="1"/>
</dbReference>
<dbReference type="Pfam" id="PF07702">
    <property type="entry name" value="UTRA"/>
    <property type="match status" value="1"/>
</dbReference>
<dbReference type="InterPro" id="IPR036390">
    <property type="entry name" value="WH_DNA-bd_sf"/>
</dbReference>
<dbReference type="PROSITE" id="PS50949">
    <property type="entry name" value="HTH_GNTR"/>
    <property type="match status" value="1"/>
</dbReference>
<dbReference type="GO" id="GO:0003700">
    <property type="term" value="F:DNA-binding transcription factor activity"/>
    <property type="evidence" value="ECO:0007669"/>
    <property type="project" value="InterPro"/>
</dbReference>
<keyword evidence="6" id="KW-1185">Reference proteome</keyword>
<dbReference type="InterPro" id="IPR011663">
    <property type="entry name" value="UTRA"/>
</dbReference>
<dbReference type="PRINTS" id="PR00035">
    <property type="entry name" value="HTHGNTR"/>
</dbReference>
<dbReference type="InterPro" id="IPR000524">
    <property type="entry name" value="Tscrpt_reg_HTH_GntR"/>
</dbReference>
<dbReference type="Proteomes" id="UP000604481">
    <property type="component" value="Unassembled WGS sequence"/>
</dbReference>
<dbReference type="InterPro" id="IPR050679">
    <property type="entry name" value="Bact_HTH_transcr_reg"/>
</dbReference>
<evidence type="ECO:0000313" key="5">
    <source>
        <dbReference type="EMBL" id="MBE9609926.1"/>
    </source>
</evidence>
<dbReference type="PANTHER" id="PTHR44846">
    <property type="entry name" value="MANNOSYL-D-GLYCERATE TRANSPORT/METABOLISM SYSTEM REPRESSOR MNGR-RELATED"/>
    <property type="match status" value="1"/>
</dbReference>
<keyword evidence="1" id="KW-0805">Transcription regulation</keyword>
<dbReference type="RefSeq" id="WP_194116454.1">
    <property type="nucleotide sequence ID" value="NZ_JADFUA010000006.1"/>
</dbReference>
<dbReference type="Gene3D" id="3.40.1410.10">
    <property type="entry name" value="Chorismate lyase-like"/>
    <property type="match status" value="1"/>
</dbReference>
<protein>
    <submittedName>
        <fullName evidence="5">GntR family transcriptional regulator</fullName>
    </submittedName>
</protein>
<reference evidence="5 6" key="1">
    <citation type="submission" date="2020-10" db="EMBL/GenBank/DDBJ databases">
        <title>The genome sequence of Chitinilyticum litopenaei 4Y14.</title>
        <authorList>
            <person name="Liu Y."/>
        </authorList>
    </citation>
    <scope>NUCLEOTIDE SEQUENCE [LARGE SCALE GENOMIC DNA]</scope>
    <source>
        <strain evidence="5 6">4Y14</strain>
    </source>
</reference>
<dbReference type="SMART" id="SM00345">
    <property type="entry name" value="HTH_GNTR"/>
    <property type="match status" value="1"/>
</dbReference>
<dbReference type="GO" id="GO:0003677">
    <property type="term" value="F:DNA binding"/>
    <property type="evidence" value="ECO:0007669"/>
    <property type="project" value="UniProtKB-KW"/>
</dbReference>
<dbReference type="InterPro" id="IPR036388">
    <property type="entry name" value="WH-like_DNA-bd_sf"/>
</dbReference>
<dbReference type="InterPro" id="IPR028978">
    <property type="entry name" value="Chorismate_lyase_/UTRA_dom_sf"/>
</dbReference>
<comment type="caution">
    <text evidence="5">The sequence shown here is derived from an EMBL/GenBank/DDBJ whole genome shotgun (WGS) entry which is preliminary data.</text>
</comment>
<keyword evidence="3" id="KW-0804">Transcription</keyword>
<accession>A0A8J7K204</accession>
<dbReference type="GO" id="GO:0045892">
    <property type="term" value="P:negative regulation of DNA-templated transcription"/>
    <property type="evidence" value="ECO:0007669"/>
    <property type="project" value="TreeGrafter"/>
</dbReference>
<dbReference type="Pfam" id="PF00392">
    <property type="entry name" value="GntR"/>
    <property type="match status" value="1"/>
</dbReference>
<dbReference type="AlphaFoldDB" id="A0A8J7K204"/>
<sequence>MPAMHAGLDDERLLVLRPDPDSPVPLYLQLSERIAAAIQAGFWHGDEPLPSERALTDLLDVSRVTARKALDLLCERGLISRRHGSGTYVTSQLEVDLGGYVPLTERLAARGLELRFGQQLAEVDIAEQDEMLQLQLAVNARVLRVMRTGGVDDEVYCVERLALPAVAAPDPLPENLQEWLQGYRRSVVRVIQKITACSPTSALLDVLCKGQEQALLRIEQQEFAHDGRILLFSTVWVKGGDYTLLTELQC</sequence>
<evidence type="ECO:0000256" key="3">
    <source>
        <dbReference type="ARBA" id="ARBA00023163"/>
    </source>
</evidence>
<evidence type="ECO:0000259" key="4">
    <source>
        <dbReference type="PROSITE" id="PS50949"/>
    </source>
</evidence>
<feature type="domain" description="HTH gntR-type" evidence="4">
    <location>
        <begin position="24"/>
        <end position="92"/>
    </location>
</feature>
<dbReference type="EMBL" id="JADFUA010000006">
    <property type="protein sequence ID" value="MBE9609926.1"/>
    <property type="molecule type" value="Genomic_DNA"/>
</dbReference>
<dbReference type="SUPFAM" id="SSF64288">
    <property type="entry name" value="Chorismate lyase-like"/>
    <property type="match status" value="1"/>
</dbReference>
<proteinExistence type="predicted"/>
<dbReference type="PANTHER" id="PTHR44846:SF1">
    <property type="entry name" value="MANNOSYL-D-GLYCERATE TRANSPORT_METABOLISM SYSTEM REPRESSOR MNGR-RELATED"/>
    <property type="match status" value="1"/>
</dbReference>
<dbReference type="SMART" id="SM00866">
    <property type="entry name" value="UTRA"/>
    <property type="match status" value="1"/>
</dbReference>
<evidence type="ECO:0000313" key="6">
    <source>
        <dbReference type="Proteomes" id="UP000604481"/>
    </source>
</evidence>
<gene>
    <name evidence="5" type="ORF">INR99_11290</name>
</gene>
<name>A0A8J7K204_9NEIS</name>
<evidence type="ECO:0000256" key="1">
    <source>
        <dbReference type="ARBA" id="ARBA00023015"/>
    </source>
</evidence>
<dbReference type="SUPFAM" id="SSF46785">
    <property type="entry name" value="Winged helix' DNA-binding domain"/>
    <property type="match status" value="1"/>
</dbReference>
<dbReference type="CDD" id="cd07377">
    <property type="entry name" value="WHTH_GntR"/>
    <property type="match status" value="1"/>
</dbReference>
<evidence type="ECO:0000256" key="2">
    <source>
        <dbReference type="ARBA" id="ARBA00023125"/>
    </source>
</evidence>